<dbReference type="GO" id="GO:1902201">
    <property type="term" value="P:negative regulation of bacterial-type flagellum-dependent cell motility"/>
    <property type="evidence" value="ECO:0007669"/>
    <property type="project" value="TreeGrafter"/>
</dbReference>
<dbReference type="GO" id="GO:0052621">
    <property type="term" value="F:diguanylate cyclase activity"/>
    <property type="evidence" value="ECO:0007669"/>
    <property type="project" value="UniProtKB-EC"/>
</dbReference>
<organism evidence="4 5">
    <name type="scientific">Novosphingobium chloroacetimidivorans</name>
    <dbReference type="NCBI Taxonomy" id="1428314"/>
    <lineage>
        <taxon>Bacteria</taxon>
        <taxon>Pseudomonadati</taxon>
        <taxon>Pseudomonadota</taxon>
        <taxon>Alphaproteobacteria</taxon>
        <taxon>Sphingomonadales</taxon>
        <taxon>Sphingomonadaceae</taxon>
        <taxon>Novosphingobium</taxon>
    </lineage>
</organism>
<dbReference type="NCBIfam" id="TIGR00254">
    <property type="entry name" value="GGDEF"/>
    <property type="match status" value="1"/>
</dbReference>
<dbReference type="Gene3D" id="3.30.70.270">
    <property type="match status" value="1"/>
</dbReference>
<dbReference type="PANTHER" id="PTHR45138:SF9">
    <property type="entry name" value="DIGUANYLATE CYCLASE DGCM-RELATED"/>
    <property type="match status" value="1"/>
</dbReference>
<dbReference type="GO" id="GO:0005886">
    <property type="term" value="C:plasma membrane"/>
    <property type="evidence" value="ECO:0007669"/>
    <property type="project" value="TreeGrafter"/>
</dbReference>
<evidence type="ECO:0000256" key="2">
    <source>
        <dbReference type="ARBA" id="ARBA00034247"/>
    </source>
</evidence>
<dbReference type="InterPro" id="IPR050469">
    <property type="entry name" value="Diguanylate_Cyclase"/>
</dbReference>
<comment type="catalytic activity">
    <reaction evidence="2">
        <text>2 GTP = 3',3'-c-di-GMP + 2 diphosphate</text>
        <dbReference type="Rhea" id="RHEA:24898"/>
        <dbReference type="ChEBI" id="CHEBI:33019"/>
        <dbReference type="ChEBI" id="CHEBI:37565"/>
        <dbReference type="ChEBI" id="CHEBI:58805"/>
        <dbReference type="EC" id="2.7.7.65"/>
    </reaction>
</comment>
<dbReference type="InterPro" id="IPR000160">
    <property type="entry name" value="GGDEF_dom"/>
</dbReference>
<evidence type="ECO:0000313" key="5">
    <source>
        <dbReference type="Proteomes" id="UP000555448"/>
    </source>
</evidence>
<keyword evidence="5" id="KW-1185">Reference proteome</keyword>
<dbReference type="PROSITE" id="PS50887">
    <property type="entry name" value="GGDEF"/>
    <property type="match status" value="1"/>
</dbReference>
<dbReference type="SUPFAM" id="SSF55073">
    <property type="entry name" value="Nucleotide cyclase"/>
    <property type="match status" value="1"/>
</dbReference>
<dbReference type="RefSeq" id="WP_184250435.1">
    <property type="nucleotide sequence ID" value="NZ_JACHLR010000036.1"/>
</dbReference>
<evidence type="ECO:0000256" key="1">
    <source>
        <dbReference type="ARBA" id="ARBA00012528"/>
    </source>
</evidence>
<dbReference type="SMART" id="SM00267">
    <property type="entry name" value="GGDEF"/>
    <property type="match status" value="1"/>
</dbReference>
<comment type="caution">
    <text evidence="4">The sequence shown here is derived from an EMBL/GenBank/DDBJ whole genome shotgun (WGS) entry which is preliminary data.</text>
</comment>
<dbReference type="GO" id="GO:0043709">
    <property type="term" value="P:cell adhesion involved in single-species biofilm formation"/>
    <property type="evidence" value="ECO:0007669"/>
    <property type="project" value="TreeGrafter"/>
</dbReference>
<evidence type="ECO:0000259" key="3">
    <source>
        <dbReference type="PROSITE" id="PS50887"/>
    </source>
</evidence>
<feature type="domain" description="GGDEF" evidence="3">
    <location>
        <begin position="179"/>
        <end position="312"/>
    </location>
</feature>
<dbReference type="InterPro" id="IPR029787">
    <property type="entry name" value="Nucleotide_cyclase"/>
</dbReference>
<dbReference type="EC" id="2.7.7.65" evidence="1"/>
<dbReference type="Pfam" id="PF00990">
    <property type="entry name" value="GGDEF"/>
    <property type="match status" value="1"/>
</dbReference>
<dbReference type="Proteomes" id="UP000555448">
    <property type="component" value="Unassembled WGS sequence"/>
</dbReference>
<evidence type="ECO:0000313" key="4">
    <source>
        <dbReference type="EMBL" id="MBB4860901.1"/>
    </source>
</evidence>
<dbReference type="InterPro" id="IPR043128">
    <property type="entry name" value="Rev_trsase/Diguanyl_cyclase"/>
</dbReference>
<proteinExistence type="predicted"/>
<dbReference type="EMBL" id="JACHLR010000036">
    <property type="protein sequence ID" value="MBB4860901.1"/>
    <property type="molecule type" value="Genomic_DNA"/>
</dbReference>
<accession>A0A7W7NXZ3</accession>
<reference evidence="4 5" key="1">
    <citation type="submission" date="2020-08" db="EMBL/GenBank/DDBJ databases">
        <title>Functional genomics of gut bacteria from endangered species of beetles.</title>
        <authorList>
            <person name="Carlos-Shanley C."/>
        </authorList>
    </citation>
    <scope>NUCLEOTIDE SEQUENCE [LARGE SCALE GENOMIC DNA]</scope>
    <source>
        <strain evidence="4 5">S00245</strain>
    </source>
</reference>
<gene>
    <name evidence="4" type="ORF">HNO88_004247</name>
</gene>
<dbReference type="PANTHER" id="PTHR45138">
    <property type="entry name" value="REGULATORY COMPONENTS OF SENSORY TRANSDUCTION SYSTEM"/>
    <property type="match status" value="1"/>
</dbReference>
<name>A0A7W7NXZ3_9SPHN</name>
<dbReference type="CDD" id="cd01949">
    <property type="entry name" value="GGDEF"/>
    <property type="match status" value="1"/>
</dbReference>
<protein>
    <recommendedName>
        <fullName evidence="1">diguanylate cyclase</fullName>
        <ecNumber evidence="1">2.7.7.65</ecNumber>
    </recommendedName>
</protein>
<dbReference type="AlphaFoldDB" id="A0A7W7NXZ3"/>
<sequence>MLFLDQQRLDPTPPNYTLAYCFVTSPGTSASREIAELLGDGLRLTQEAADDIISRHGLGGSGAAALDPENAAAALRHQMLRLADITSSQSIATAQFQQGLSAGMARIGGGFDDLSTIISSMIALAANAERDLAAAAVETDRLRQDLDAARTDANIDALTRLPNRRAIDAILSKLEEANVPRTLAFCDIDRFKRINDNHGHAAGDRVLAAVAKVLGDACHGKAVVARWGGEEFVAVFEHMAVGDAAVVLESARRSLAQKRFKVRETDEPLGIVSFSAGVAGGIGPNSVISAAADARLYRAKKAGRNMIISAGVEHR</sequence>